<evidence type="ECO:0000256" key="1">
    <source>
        <dbReference type="SAM" id="MobiDB-lite"/>
    </source>
</evidence>
<dbReference type="AlphaFoldDB" id="A0A6G1DIS4"/>
<feature type="compositionally biased region" description="Low complexity" evidence="1">
    <location>
        <begin position="49"/>
        <end position="58"/>
    </location>
</feature>
<dbReference type="Proteomes" id="UP000479710">
    <property type="component" value="Unassembled WGS sequence"/>
</dbReference>
<sequence length="118" mass="12058">MPGTMTLAGLEKLTLAAAEKMGSENMTLAAAEKMSLAAAERMSLATLRTTIRTSRTTSGVAPEYPTPPTTRVATAKPNQAPSSEKQPPVSKNCSAAAALAGDDTKNGSCLGAAYGTNR</sequence>
<feature type="compositionally biased region" description="Polar residues" evidence="1">
    <location>
        <begin position="69"/>
        <end position="93"/>
    </location>
</feature>
<keyword evidence="3" id="KW-1185">Reference proteome</keyword>
<accession>A0A6G1DIS4</accession>
<dbReference type="EMBL" id="SPHZ02000006">
    <property type="protein sequence ID" value="KAF0912715.1"/>
    <property type="molecule type" value="Genomic_DNA"/>
</dbReference>
<protein>
    <submittedName>
        <fullName evidence="2">Uncharacterized protein</fullName>
    </submittedName>
</protein>
<comment type="caution">
    <text evidence="2">The sequence shown here is derived from an EMBL/GenBank/DDBJ whole genome shotgun (WGS) entry which is preliminary data.</text>
</comment>
<reference evidence="2 3" key="1">
    <citation type="submission" date="2019-11" db="EMBL/GenBank/DDBJ databases">
        <title>Whole genome sequence of Oryza granulata.</title>
        <authorList>
            <person name="Li W."/>
        </authorList>
    </citation>
    <scope>NUCLEOTIDE SEQUENCE [LARGE SCALE GENOMIC DNA]</scope>
    <source>
        <strain evidence="3">cv. Menghai</strain>
        <tissue evidence="2">Leaf</tissue>
    </source>
</reference>
<proteinExistence type="predicted"/>
<feature type="region of interest" description="Disordered" evidence="1">
    <location>
        <begin position="49"/>
        <end position="94"/>
    </location>
</feature>
<gene>
    <name evidence="2" type="ORF">E2562_018963</name>
</gene>
<organism evidence="2 3">
    <name type="scientific">Oryza meyeriana var. granulata</name>
    <dbReference type="NCBI Taxonomy" id="110450"/>
    <lineage>
        <taxon>Eukaryota</taxon>
        <taxon>Viridiplantae</taxon>
        <taxon>Streptophyta</taxon>
        <taxon>Embryophyta</taxon>
        <taxon>Tracheophyta</taxon>
        <taxon>Spermatophyta</taxon>
        <taxon>Magnoliopsida</taxon>
        <taxon>Liliopsida</taxon>
        <taxon>Poales</taxon>
        <taxon>Poaceae</taxon>
        <taxon>BOP clade</taxon>
        <taxon>Oryzoideae</taxon>
        <taxon>Oryzeae</taxon>
        <taxon>Oryzinae</taxon>
        <taxon>Oryza</taxon>
        <taxon>Oryza meyeriana</taxon>
    </lineage>
</organism>
<evidence type="ECO:0000313" key="2">
    <source>
        <dbReference type="EMBL" id="KAF0912715.1"/>
    </source>
</evidence>
<evidence type="ECO:0000313" key="3">
    <source>
        <dbReference type="Proteomes" id="UP000479710"/>
    </source>
</evidence>
<name>A0A6G1DIS4_9ORYZ</name>